<protein>
    <submittedName>
        <fullName evidence="2">Uncharacterized protein</fullName>
    </submittedName>
</protein>
<reference evidence="2 3" key="1">
    <citation type="journal article" date="2020" name="Nat. Food">
        <title>A phased Vanilla planifolia genome enables genetic improvement of flavour and production.</title>
        <authorList>
            <person name="Hasing T."/>
            <person name="Tang H."/>
            <person name="Brym M."/>
            <person name="Khazi F."/>
            <person name="Huang T."/>
            <person name="Chambers A.H."/>
        </authorList>
    </citation>
    <scope>NUCLEOTIDE SEQUENCE [LARGE SCALE GENOMIC DNA]</scope>
    <source>
        <tissue evidence="2">Leaf</tissue>
    </source>
</reference>
<feature type="compositionally biased region" description="Polar residues" evidence="1">
    <location>
        <begin position="107"/>
        <end position="118"/>
    </location>
</feature>
<dbReference type="Proteomes" id="UP000639772">
    <property type="component" value="Unassembled WGS sequence"/>
</dbReference>
<dbReference type="AlphaFoldDB" id="A0A835P7C6"/>
<feature type="compositionally biased region" description="Basic and acidic residues" evidence="1">
    <location>
        <begin position="119"/>
        <end position="135"/>
    </location>
</feature>
<feature type="region of interest" description="Disordered" evidence="1">
    <location>
        <begin position="107"/>
        <end position="135"/>
    </location>
</feature>
<evidence type="ECO:0000313" key="3">
    <source>
        <dbReference type="Proteomes" id="UP000639772"/>
    </source>
</evidence>
<name>A0A835P7C6_VANPL</name>
<accession>A0A835P7C6</accession>
<proteinExistence type="predicted"/>
<evidence type="ECO:0000313" key="2">
    <source>
        <dbReference type="EMBL" id="KAG0448340.1"/>
    </source>
</evidence>
<evidence type="ECO:0000256" key="1">
    <source>
        <dbReference type="SAM" id="MobiDB-lite"/>
    </source>
</evidence>
<gene>
    <name evidence="2" type="ORF">HPP92_027865</name>
</gene>
<organism evidence="2 3">
    <name type="scientific">Vanilla planifolia</name>
    <name type="common">Vanilla</name>
    <dbReference type="NCBI Taxonomy" id="51239"/>
    <lineage>
        <taxon>Eukaryota</taxon>
        <taxon>Viridiplantae</taxon>
        <taxon>Streptophyta</taxon>
        <taxon>Embryophyta</taxon>
        <taxon>Tracheophyta</taxon>
        <taxon>Spermatophyta</taxon>
        <taxon>Magnoliopsida</taxon>
        <taxon>Liliopsida</taxon>
        <taxon>Asparagales</taxon>
        <taxon>Orchidaceae</taxon>
        <taxon>Vanilloideae</taxon>
        <taxon>Vanilleae</taxon>
        <taxon>Vanilla</taxon>
    </lineage>
</organism>
<dbReference type="EMBL" id="JADCNM010000319">
    <property type="protein sequence ID" value="KAG0448340.1"/>
    <property type="molecule type" value="Genomic_DNA"/>
</dbReference>
<comment type="caution">
    <text evidence="2">The sequence shown here is derived from an EMBL/GenBank/DDBJ whole genome shotgun (WGS) entry which is preliminary data.</text>
</comment>
<sequence length="135" mass="14601">MRIPVVRCLLPANQGSAPAASSGMIERRNPVAWMGCELRRGTVGLRGTLRIVAEVTGCSRVSQRRDSRAGPYDTRRQRCHSTGCRQRLSVGEADGAAFAKLGQNSYGSELNAESSCGQSKEEEEGRAVEVEGARY</sequence>